<dbReference type="GO" id="GO:0003725">
    <property type="term" value="F:double-stranded RNA binding"/>
    <property type="evidence" value="ECO:0007669"/>
    <property type="project" value="TreeGrafter"/>
</dbReference>
<name>A0A8C4QJF3_EPTBU</name>
<dbReference type="GO" id="GO:0006396">
    <property type="term" value="P:RNA processing"/>
    <property type="evidence" value="ECO:0007669"/>
    <property type="project" value="InterPro"/>
</dbReference>
<feature type="compositionally biased region" description="Basic and acidic residues" evidence="2">
    <location>
        <begin position="152"/>
        <end position="166"/>
    </location>
</feature>
<dbReference type="GO" id="GO:0003726">
    <property type="term" value="F:double-stranded RNA adenosine deaminase activity"/>
    <property type="evidence" value="ECO:0007669"/>
    <property type="project" value="TreeGrafter"/>
</dbReference>
<dbReference type="GO" id="GO:0005737">
    <property type="term" value="C:cytoplasm"/>
    <property type="evidence" value="ECO:0007669"/>
    <property type="project" value="TreeGrafter"/>
</dbReference>
<reference evidence="5" key="2">
    <citation type="submission" date="2025-09" db="UniProtKB">
        <authorList>
            <consortium name="Ensembl"/>
        </authorList>
    </citation>
    <scope>IDENTIFICATION</scope>
</reference>
<dbReference type="Pfam" id="PF02137">
    <property type="entry name" value="A_deamin"/>
    <property type="match status" value="1"/>
</dbReference>
<dbReference type="SMART" id="SM00552">
    <property type="entry name" value="ADEAMc"/>
    <property type="match status" value="1"/>
</dbReference>
<dbReference type="PANTHER" id="PTHR10910:SF107">
    <property type="entry name" value="DOUBLE-STRANDED RNA-SPECIFIC ADENOSINE DEAMINASE"/>
    <property type="match status" value="1"/>
</dbReference>
<evidence type="ECO:0000256" key="1">
    <source>
        <dbReference type="PROSITE-ProRule" id="PRU00266"/>
    </source>
</evidence>
<organism evidence="5 6">
    <name type="scientific">Eptatretus burgeri</name>
    <name type="common">Inshore hagfish</name>
    <dbReference type="NCBI Taxonomy" id="7764"/>
    <lineage>
        <taxon>Eukaryota</taxon>
        <taxon>Metazoa</taxon>
        <taxon>Chordata</taxon>
        <taxon>Craniata</taxon>
        <taxon>Vertebrata</taxon>
        <taxon>Cyclostomata</taxon>
        <taxon>Myxini</taxon>
        <taxon>Myxiniformes</taxon>
        <taxon>Myxinidae</taxon>
        <taxon>Eptatretinae</taxon>
        <taxon>Eptatretus</taxon>
    </lineage>
</organism>
<evidence type="ECO:0000313" key="6">
    <source>
        <dbReference type="Proteomes" id="UP000694388"/>
    </source>
</evidence>
<dbReference type="Pfam" id="PF00035">
    <property type="entry name" value="dsrm"/>
    <property type="match status" value="1"/>
</dbReference>
<dbReference type="GO" id="GO:0008251">
    <property type="term" value="F:tRNA-specific adenosine deaminase activity"/>
    <property type="evidence" value="ECO:0007669"/>
    <property type="project" value="TreeGrafter"/>
</dbReference>
<dbReference type="SUPFAM" id="SSF54768">
    <property type="entry name" value="dsRNA-binding domain-like"/>
    <property type="match status" value="2"/>
</dbReference>
<dbReference type="PROSITE" id="PS50137">
    <property type="entry name" value="DS_RBD"/>
    <property type="match status" value="2"/>
</dbReference>
<dbReference type="GeneTree" id="ENSGT00940000157243"/>
<evidence type="ECO:0000259" key="3">
    <source>
        <dbReference type="PROSITE" id="PS50137"/>
    </source>
</evidence>
<dbReference type="InterPro" id="IPR002466">
    <property type="entry name" value="A_deamin"/>
</dbReference>
<protein>
    <recommendedName>
        <fullName evidence="7">Double-stranded RNA-specific adenosine deaminase</fullName>
    </recommendedName>
</protein>
<dbReference type="PROSITE" id="PS50141">
    <property type="entry name" value="A_DEAMIN_EDITASE"/>
    <property type="match status" value="1"/>
</dbReference>
<keyword evidence="1" id="KW-0694">RNA-binding</keyword>
<feature type="domain" description="A to I editase" evidence="4">
    <location>
        <begin position="458"/>
        <end position="858"/>
    </location>
</feature>
<proteinExistence type="predicted"/>
<feature type="region of interest" description="Disordered" evidence="2">
    <location>
        <begin position="114"/>
        <end position="181"/>
    </location>
</feature>
<evidence type="ECO:0008006" key="7">
    <source>
        <dbReference type="Google" id="ProtNLM"/>
    </source>
</evidence>
<dbReference type="GO" id="GO:0006382">
    <property type="term" value="P:adenosine to inosine editing"/>
    <property type="evidence" value="ECO:0007669"/>
    <property type="project" value="TreeGrafter"/>
</dbReference>
<reference evidence="5" key="1">
    <citation type="submission" date="2025-08" db="UniProtKB">
        <authorList>
            <consortium name="Ensembl"/>
        </authorList>
    </citation>
    <scope>IDENTIFICATION</scope>
</reference>
<keyword evidence="6" id="KW-1185">Reference proteome</keyword>
<accession>A0A8C4QJF3</accession>
<dbReference type="Proteomes" id="UP000694388">
    <property type="component" value="Unplaced"/>
</dbReference>
<dbReference type="AlphaFoldDB" id="A0A8C4QJF3"/>
<feature type="domain" description="DRBM" evidence="3">
    <location>
        <begin position="231"/>
        <end position="299"/>
    </location>
</feature>
<dbReference type="SMART" id="SM00358">
    <property type="entry name" value="DSRM"/>
    <property type="match status" value="2"/>
</dbReference>
<sequence>MLVGVYEYIIIPFPSKIVHVWEGTCKALLKLYCLFVFAAVSIMEEDLQTQILKLLKQYCNSTRKEIAKIIEFRTNADQTDVFAALDSLQREGFIGIKNGEMKLTRHGMDKVPLTEPDLASVMPEAEGLAKSSIKRGSSNNFPEDADLPTKVPKMDASEKPGPDSKDSPVSTPLNEGKSEEFRGSMEDLPVDQSIDLESLHDLLMQRYKGKLQFHEIKPKVKEELEQQFSKNHLMGLSEFCQPRGVSPSYVIRAQFGPLHLPSFLMQAVIQEHHFPFVRSATKKMGKMQCATAALKALQQAVDTLPNMSPPQPADIERASLQKPGARHPMSLIMEYGQRNHLKVEMEKVKQDGPSHAPRITMRVRMGDKVFPSYESSQTRLAKMGAARNALNVITRGHVGEHEPPPSAGPDSLHNRIAALCQATFRVLATCVDANQSGRLALAAVVMMSAPEDTGRVVSMAVGSQCIQTGEVNLRGERIADCHAEVLAQRAFKRFLYRQLLSYDSCDPATIFCRSNGHLRVKNSVTFHLYFSTAPCGDAIIFDKLSTNFADLEGTEHHPVFVNSMQGRLRRKVPHGEGTVLLQDVQGMSSTTSDLTSDEQLQCLAAQTPVSEDRGLSAKDSDSHTVEDSLSALPFQTHKRATSLPLLDLASEAVESDGTSSDFAPGPMSCSDKVLRWNVLGLQGTLLSHFLLPVYPASLTVGFLYHHGHLTRATCCRLEPDGNAFANQLPEHYRLNHPNVGRASGKDMVRNAARAEDTILSWNLGEGGPELLDGDSGWPLPGEGVEPGIPSRLSKPELARLFVQLCTKFEHSQIRDYQSYAEAKNAAEVHQAAKRHFICQVESLGYGSWQRKAPEGENFPLPSK</sequence>
<dbReference type="InterPro" id="IPR014720">
    <property type="entry name" value="dsRBD_dom"/>
</dbReference>
<feature type="domain" description="DRBM" evidence="3">
    <location>
        <begin position="327"/>
        <end position="395"/>
    </location>
</feature>
<dbReference type="Ensembl" id="ENSEBUT00000016982.1">
    <property type="protein sequence ID" value="ENSEBUP00000016406.1"/>
    <property type="gene ID" value="ENSEBUG00000010302.1"/>
</dbReference>
<feature type="compositionally biased region" description="Basic and acidic residues" evidence="2">
    <location>
        <begin position="610"/>
        <end position="626"/>
    </location>
</feature>
<evidence type="ECO:0000313" key="5">
    <source>
        <dbReference type="Ensembl" id="ENSEBUP00000016406.1"/>
    </source>
</evidence>
<dbReference type="Gene3D" id="3.30.160.20">
    <property type="match status" value="2"/>
</dbReference>
<feature type="region of interest" description="Disordered" evidence="2">
    <location>
        <begin position="607"/>
        <end position="629"/>
    </location>
</feature>
<evidence type="ECO:0000259" key="4">
    <source>
        <dbReference type="PROSITE" id="PS50141"/>
    </source>
</evidence>
<evidence type="ECO:0000256" key="2">
    <source>
        <dbReference type="SAM" id="MobiDB-lite"/>
    </source>
</evidence>
<dbReference type="PANTHER" id="PTHR10910">
    <property type="entry name" value="EUKARYOTE SPECIFIC DSRNA BINDING PROTEIN"/>
    <property type="match status" value="1"/>
</dbReference>
<dbReference type="GO" id="GO:0005730">
    <property type="term" value="C:nucleolus"/>
    <property type="evidence" value="ECO:0007669"/>
    <property type="project" value="TreeGrafter"/>
</dbReference>